<dbReference type="STRING" id="1664694.A0A0N1H3Q1"/>
<feature type="compositionally biased region" description="Basic residues" evidence="2">
    <location>
        <begin position="322"/>
        <end position="337"/>
    </location>
</feature>
<gene>
    <name evidence="3" type="ORF">AB675_11005</name>
</gene>
<feature type="coiled-coil region" evidence="1">
    <location>
        <begin position="527"/>
        <end position="561"/>
    </location>
</feature>
<dbReference type="EMBL" id="LFJN01000039">
    <property type="protein sequence ID" value="KPI35547.1"/>
    <property type="molecule type" value="Genomic_DNA"/>
</dbReference>
<keyword evidence="4" id="KW-1185">Reference proteome</keyword>
<evidence type="ECO:0000256" key="1">
    <source>
        <dbReference type="SAM" id="Coils"/>
    </source>
</evidence>
<dbReference type="OrthoDB" id="4159529at2759"/>
<feature type="region of interest" description="Disordered" evidence="2">
    <location>
        <begin position="182"/>
        <end position="467"/>
    </location>
</feature>
<feature type="compositionally biased region" description="Basic and acidic residues" evidence="2">
    <location>
        <begin position="205"/>
        <end position="220"/>
    </location>
</feature>
<feature type="compositionally biased region" description="Basic and acidic residues" evidence="2">
    <location>
        <begin position="29"/>
        <end position="53"/>
    </location>
</feature>
<accession>A0A0N1H3Q1</accession>
<dbReference type="RefSeq" id="XP_017995510.1">
    <property type="nucleotide sequence ID" value="XM_018139817.1"/>
</dbReference>
<feature type="region of interest" description="Disordered" evidence="2">
    <location>
        <begin position="1"/>
        <end position="80"/>
    </location>
</feature>
<evidence type="ECO:0000313" key="4">
    <source>
        <dbReference type="Proteomes" id="UP000038010"/>
    </source>
</evidence>
<feature type="region of interest" description="Disordered" evidence="2">
    <location>
        <begin position="561"/>
        <end position="607"/>
    </location>
</feature>
<evidence type="ECO:0000313" key="3">
    <source>
        <dbReference type="EMBL" id="KPI35547.1"/>
    </source>
</evidence>
<feature type="compositionally biased region" description="Basic residues" evidence="2">
    <location>
        <begin position="68"/>
        <end position="77"/>
    </location>
</feature>
<dbReference type="VEuPathDB" id="FungiDB:AB675_11005"/>
<protein>
    <submittedName>
        <fullName evidence="3">Uncharacterized protein</fullName>
    </submittedName>
</protein>
<sequence length="607" mass="70284">MSVEIIDPNDGPDDRPFASAQSGGPLPFERPRSAEPYEREPRYDDIPEVRPAMEQRLSGLNLNETRSRSKSRTRPRRPSVGVKDQYVYWRLEKVESDWGTAYRRKIPAPQKEIERMARRGSGAVLAETKRMGSLRASHLERLIDDANAEEKGDHKWEPVYIDSVKISRKQGKVECKSMDVILARNIPAPKPKPRRGSGELVDVVNDSKSKKKDDKDDKKDKKDKKEKKENKDGKEGKDKESKSKDDLNLDDPFDDAPLFHKTGKPMDSQGPLEFSNAGLPEHIPPDRPIGAGGSIREGVLDDILAGHPLDGDYGPVAEPGRRSRSRRRGKSARRRQSQGRAESISFPPGYRPAYSDRGRGRDDDSTESDSDASHYGIGLEEHSSRTSNDTYDSIGRRGSHYEDGGGRQRVYKEHYRGPRRDASHYADRGGVYEKPARNRYPRGSYYATRDPLPERRQIDYRDYGGDRGRGELVRARVPVDDYDRPIYYRQDRRSGGGRERPIVVYPHEVYGRRAERYMDESVVDEELDRREDEIRRREAHMDAVEEEEEFRRRQLAAEEEDRLREYGGRRRYHDDDGYRRERDRSRGYSDGRYDPRYDRDYRRGDYE</sequence>
<dbReference type="GeneID" id="28731697"/>
<dbReference type="Proteomes" id="UP000038010">
    <property type="component" value="Unassembled WGS sequence"/>
</dbReference>
<keyword evidence="1" id="KW-0175">Coiled coil</keyword>
<dbReference type="AlphaFoldDB" id="A0A0N1H3Q1"/>
<reference evidence="3 4" key="1">
    <citation type="submission" date="2015-06" db="EMBL/GenBank/DDBJ databases">
        <title>Draft genome of the ant-associated black yeast Phialophora attae CBS 131958.</title>
        <authorList>
            <person name="Moreno L.F."/>
            <person name="Stielow B.J."/>
            <person name="de Hoog S."/>
            <person name="Vicente V.A."/>
            <person name="Weiss V.A."/>
            <person name="de Vries M."/>
            <person name="Cruz L.M."/>
            <person name="Souza E.M."/>
        </authorList>
    </citation>
    <scope>NUCLEOTIDE SEQUENCE [LARGE SCALE GENOMIC DNA]</scope>
    <source>
        <strain evidence="3 4">CBS 131958</strain>
    </source>
</reference>
<feature type="compositionally biased region" description="Basic and acidic residues" evidence="2">
    <location>
        <begin position="399"/>
        <end position="436"/>
    </location>
</feature>
<comment type="caution">
    <text evidence="3">The sequence shown here is derived from an EMBL/GenBank/DDBJ whole genome shotgun (WGS) entry which is preliminary data.</text>
</comment>
<proteinExistence type="predicted"/>
<name>A0A0N1H3Q1_9EURO</name>
<feature type="compositionally biased region" description="Basic and acidic residues" evidence="2">
    <location>
        <begin position="354"/>
        <end position="363"/>
    </location>
</feature>
<feature type="compositionally biased region" description="Basic and acidic residues" evidence="2">
    <location>
        <begin position="226"/>
        <end position="247"/>
    </location>
</feature>
<evidence type="ECO:0000256" key="2">
    <source>
        <dbReference type="SAM" id="MobiDB-lite"/>
    </source>
</evidence>
<feature type="compositionally biased region" description="Basic and acidic residues" evidence="2">
    <location>
        <begin position="451"/>
        <end position="467"/>
    </location>
</feature>
<organism evidence="3 4">
    <name type="scientific">Cyphellophora attinorum</name>
    <dbReference type="NCBI Taxonomy" id="1664694"/>
    <lineage>
        <taxon>Eukaryota</taxon>
        <taxon>Fungi</taxon>
        <taxon>Dikarya</taxon>
        <taxon>Ascomycota</taxon>
        <taxon>Pezizomycotina</taxon>
        <taxon>Eurotiomycetes</taxon>
        <taxon>Chaetothyriomycetidae</taxon>
        <taxon>Chaetothyriales</taxon>
        <taxon>Cyphellophoraceae</taxon>
        <taxon>Cyphellophora</taxon>
    </lineage>
</organism>